<sequence>NFYGKLFTFKILNIDPLFFFPLKTNFNLPLLIFIVLKLFKTNIELFYWFKLFLLIGKLKINRFEN</sequence>
<name>A0A3M7R3G8_BRAPC</name>
<dbReference type="AlphaFoldDB" id="A0A3M7R3G8"/>
<accession>A0A3M7R3G8</accession>
<comment type="caution">
    <text evidence="2">The sequence shown here is derived from an EMBL/GenBank/DDBJ whole genome shotgun (WGS) entry which is preliminary data.</text>
</comment>
<feature type="non-terminal residue" evidence="2">
    <location>
        <position position="1"/>
    </location>
</feature>
<evidence type="ECO:0000313" key="2">
    <source>
        <dbReference type="EMBL" id="RNA18096.1"/>
    </source>
</evidence>
<dbReference type="Proteomes" id="UP000276133">
    <property type="component" value="Unassembled WGS sequence"/>
</dbReference>
<organism evidence="2 3">
    <name type="scientific">Brachionus plicatilis</name>
    <name type="common">Marine rotifer</name>
    <name type="synonym">Brachionus muelleri</name>
    <dbReference type="NCBI Taxonomy" id="10195"/>
    <lineage>
        <taxon>Eukaryota</taxon>
        <taxon>Metazoa</taxon>
        <taxon>Spiralia</taxon>
        <taxon>Gnathifera</taxon>
        <taxon>Rotifera</taxon>
        <taxon>Eurotatoria</taxon>
        <taxon>Monogononta</taxon>
        <taxon>Pseudotrocha</taxon>
        <taxon>Ploima</taxon>
        <taxon>Brachionidae</taxon>
        <taxon>Brachionus</taxon>
    </lineage>
</organism>
<evidence type="ECO:0000256" key="1">
    <source>
        <dbReference type="SAM" id="Phobius"/>
    </source>
</evidence>
<proteinExistence type="predicted"/>
<gene>
    <name evidence="2" type="ORF">BpHYR1_054453</name>
</gene>
<dbReference type="EMBL" id="REGN01004307">
    <property type="protein sequence ID" value="RNA18096.1"/>
    <property type="molecule type" value="Genomic_DNA"/>
</dbReference>
<keyword evidence="1" id="KW-1133">Transmembrane helix</keyword>
<keyword evidence="3" id="KW-1185">Reference proteome</keyword>
<reference evidence="2 3" key="1">
    <citation type="journal article" date="2018" name="Sci. Rep.">
        <title>Genomic signatures of local adaptation to the degree of environmental predictability in rotifers.</title>
        <authorList>
            <person name="Franch-Gras L."/>
            <person name="Hahn C."/>
            <person name="Garcia-Roger E.M."/>
            <person name="Carmona M.J."/>
            <person name="Serra M."/>
            <person name="Gomez A."/>
        </authorList>
    </citation>
    <scope>NUCLEOTIDE SEQUENCE [LARGE SCALE GENOMIC DNA]</scope>
    <source>
        <strain evidence="2">HYR1</strain>
    </source>
</reference>
<keyword evidence="1" id="KW-0812">Transmembrane</keyword>
<evidence type="ECO:0000313" key="3">
    <source>
        <dbReference type="Proteomes" id="UP000276133"/>
    </source>
</evidence>
<protein>
    <submittedName>
        <fullName evidence="2">Uncharacterized protein</fullName>
    </submittedName>
</protein>
<feature type="transmembrane region" description="Helical" evidence="1">
    <location>
        <begin position="26"/>
        <end position="49"/>
    </location>
</feature>
<keyword evidence="1" id="KW-0472">Membrane</keyword>